<evidence type="ECO:0000313" key="3">
    <source>
        <dbReference type="Proteomes" id="UP000199354"/>
    </source>
</evidence>
<name>A0A1G5J2W4_9FLAO</name>
<gene>
    <name evidence="2" type="ORF">SAMN02927903_02506</name>
</gene>
<dbReference type="RefSeq" id="WP_091144464.1">
    <property type="nucleotide sequence ID" value="NZ_FMVF01000012.1"/>
</dbReference>
<dbReference type="Pfam" id="PF12771">
    <property type="entry name" value="SusD-like_2"/>
    <property type="match status" value="1"/>
</dbReference>
<dbReference type="PROSITE" id="PS51257">
    <property type="entry name" value="PROKAR_LIPOPROTEIN"/>
    <property type="match status" value="1"/>
</dbReference>
<protein>
    <submittedName>
        <fullName evidence="2">Susd and RagB outer membrane lipoprotein</fullName>
    </submittedName>
</protein>
<dbReference type="InterPro" id="IPR024302">
    <property type="entry name" value="SusD-like"/>
</dbReference>
<dbReference type="Proteomes" id="UP000199354">
    <property type="component" value="Unassembled WGS sequence"/>
</dbReference>
<dbReference type="STRING" id="490189.SAMN02927903_02506"/>
<evidence type="ECO:0000256" key="1">
    <source>
        <dbReference type="SAM" id="SignalP"/>
    </source>
</evidence>
<dbReference type="Gene3D" id="1.25.40.390">
    <property type="match status" value="2"/>
</dbReference>
<dbReference type="Pfam" id="PF12741">
    <property type="entry name" value="SusD-like"/>
    <property type="match status" value="1"/>
</dbReference>
<keyword evidence="3" id="KW-1185">Reference proteome</keyword>
<dbReference type="SUPFAM" id="SSF48452">
    <property type="entry name" value="TPR-like"/>
    <property type="match status" value="1"/>
</dbReference>
<reference evidence="2 3" key="1">
    <citation type="submission" date="2016-10" db="EMBL/GenBank/DDBJ databases">
        <authorList>
            <person name="de Groot N.N."/>
        </authorList>
    </citation>
    <scope>NUCLEOTIDE SEQUENCE [LARGE SCALE GENOMIC DNA]</scope>
    <source>
        <strain evidence="2 3">CGMCC 1.7031</strain>
    </source>
</reference>
<feature type="signal peptide" evidence="1">
    <location>
        <begin position="1"/>
        <end position="20"/>
    </location>
</feature>
<organism evidence="2 3">
    <name type="scientific">Flavobacterium caeni</name>
    <dbReference type="NCBI Taxonomy" id="490189"/>
    <lineage>
        <taxon>Bacteria</taxon>
        <taxon>Pseudomonadati</taxon>
        <taxon>Bacteroidota</taxon>
        <taxon>Flavobacteriia</taxon>
        <taxon>Flavobacteriales</taxon>
        <taxon>Flavobacteriaceae</taxon>
        <taxon>Flavobacterium</taxon>
    </lineage>
</organism>
<keyword evidence="2" id="KW-0449">Lipoprotein</keyword>
<feature type="chain" id="PRO_5011511557" evidence="1">
    <location>
        <begin position="21"/>
        <end position="580"/>
    </location>
</feature>
<keyword evidence="1" id="KW-0732">Signal</keyword>
<evidence type="ECO:0000313" key="2">
    <source>
        <dbReference type="EMBL" id="SCY82673.1"/>
    </source>
</evidence>
<dbReference type="AlphaFoldDB" id="A0A1G5J2W4"/>
<dbReference type="InterPro" id="IPR011990">
    <property type="entry name" value="TPR-like_helical_dom_sf"/>
</dbReference>
<sequence>MKIKTFSKKFLVGALLLAFAGCETFDLDQTENPSTLPQSYNDPIQAFNYIQLQLPDFVNSANSFTQRVTRQMAMTGGRTYDNAFQPELFDNNWIIGYRILNTVKQMEAKALADQQYRVFGASKVIRCYVLMTLVDLYGDVPYSEALMGNANLTPRYDASEDVYAGVYGELNDAIAYLQNTAATNEDLAQDIMFGTGEVAAPDADAWIRVANSLKLKMLHTARLTGIQGYDTASEVNALIAGGQLIDSATEDFAFRYGTEREVPNSRHPDYNNDYEFGGGSYLGNYFMWAVSREKAEPTGGSYPYFDIRTQYYFYRQAANSTDTPQNLPCEYFASPEHYGNVIYASFYIPDAVEAAYCTTDLGGDGTSFWGRDHGDDSGIPQDDETRSAHGLYPAGGKFDYTASPVANNQGVDGALGEGIMPILLSSFVHFMKAELALTVPGVTGNPAAELEAGMRASFEKVTTAMPQQEREPSQSVIDSKVTTYVNFVMTRFNAASAADKLNILVKEFYIASWGNGIEPYNNYRRTGYPDNMQPTLEPEPGQYFYTALYPAIGVNNNPNAPANVRTRKVFWEETAGLDLH</sequence>
<dbReference type="OrthoDB" id="725917at2"/>
<dbReference type="InterPro" id="IPR041662">
    <property type="entry name" value="SusD-like_2"/>
</dbReference>
<proteinExistence type="predicted"/>
<accession>A0A1G5J2W4</accession>
<dbReference type="EMBL" id="FMVF01000012">
    <property type="protein sequence ID" value="SCY82673.1"/>
    <property type="molecule type" value="Genomic_DNA"/>
</dbReference>